<protein>
    <submittedName>
        <fullName evidence="5">2,3-dihydroxybenzoate-AMP ligase</fullName>
    </submittedName>
</protein>
<evidence type="ECO:0000313" key="6">
    <source>
        <dbReference type="Proteomes" id="UP000632454"/>
    </source>
</evidence>
<dbReference type="RefSeq" id="WP_229704902.1">
    <property type="nucleotide sequence ID" value="NZ_BMCS01000001.1"/>
</dbReference>
<comment type="caution">
    <text evidence="5">The sequence shown here is derived from an EMBL/GenBank/DDBJ whole genome shotgun (WGS) entry which is preliminary data.</text>
</comment>
<dbReference type="PANTHER" id="PTHR43201">
    <property type="entry name" value="ACYL-COA SYNTHETASE"/>
    <property type="match status" value="1"/>
</dbReference>
<evidence type="ECO:0000259" key="3">
    <source>
        <dbReference type="Pfam" id="PF00501"/>
    </source>
</evidence>
<evidence type="ECO:0000259" key="4">
    <source>
        <dbReference type="Pfam" id="PF13193"/>
    </source>
</evidence>
<dbReference type="InterPro" id="IPR042099">
    <property type="entry name" value="ANL_N_sf"/>
</dbReference>
<dbReference type="GO" id="GO:0016874">
    <property type="term" value="F:ligase activity"/>
    <property type="evidence" value="ECO:0007669"/>
    <property type="project" value="UniProtKB-KW"/>
</dbReference>
<dbReference type="Pfam" id="PF00501">
    <property type="entry name" value="AMP-binding"/>
    <property type="match status" value="1"/>
</dbReference>
<dbReference type="InterPro" id="IPR045851">
    <property type="entry name" value="AMP-bd_C_sf"/>
</dbReference>
<organism evidence="5 6">
    <name type="scientific">Williamsia phyllosphaerae</name>
    <dbReference type="NCBI Taxonomy" id="885042"/>
    <lineage>
        <taxon>Bacteria</taxon>
        <taxon>Bacillati</taxon>
        <taxon>Actinomycetota</taxon>
        <taxon>Actinomycetes</taxon>
        <taxon>Mycobacteriales</taxon>
        <taxon>Nocardiaceae</taxon>
        <taxon>Williamsia</taxon>
    </lineage>
</organism>
<dbReference type="SUPFAM" id="SSF56801">
    <property type="entry name" value="Acetyl-CoA synthetase-like"/>
    <property type="match status" value="1"/>
</dbReference>
<name>A0ABQ1UFN3_9NOCA</name>
<feature type="domain" description="AMP-binding enzyme C-terminal" evidence="4">
    <location>
        <begin position="471"/>
        <end position="545"/>
    </location>
</feature>
<dbReference type="Gene3D" id="3.40.50.12780">
    <property type="entry name" value="N-terminal domain of ligase-like"/>
    <property type="match status" value="1"/>
</dbReference>
<evidence type="ECO:0000313" key="5">
    <source>
        <dbReference type="EMBL" id="GGF16856.1"/>
    </source>
</evidence>
<accession>A0ABQ1UFN3</accession>
<proteinExistence type="inferred from homology"/>
<reference evidence="6" key="1">
    <citation type="journal article" date="2019" name="Int. J. Syst. Evol. Microbiol.">
        <title>The Global Catalogue of Microorganisms (GCM) 10K type strain sequencing project: providing services to taxonomists for standard genome sequencing and annotation.</title>
        <authorList>
            <consortium name="The Broad Institute Genomics Platform"/>
            <consortium name="The Broad Institute Genome Sequencing Center for Infectious Disease"/>
            <person name="Wu L."/>
            <person name="Ma J."/>
        </authorList>
    </citation>
    <scope>NUCLEOTIDE SEQUENCE [LARGE SCALE GENOMIC DNA]</scope>
    <source>
        <strain evidence="6">CCM 7855</strain>
    </source>
</reference>
<evidence type="ECO:0000256" key="1">
    <source>
        <dbReference type="ARBA" id="ARBA00006432"/>
    </source>
</evidence>
<dbReference type="InterPro" id="IPR000873">
    <property type="entry name" value="AMP-dep_synth/lig_dom"/>
</dbReference>
<dbReference type="EMBL" id="BMCS01000001">
    <property type="protein sequence ID" value="GGF16856.1"/>
    <property type="molecule type" value="Genomic_DNA"/>
</dbReference>
<dbReference type="InterPro" id="IPR025110">
    <property type="entry name" value="AMP-bd_C"/>
</dbReference>
<comment type="similarity">
    <text evidence="1">Belongs to the ATP-dependent AMP-binding enzyme family.</text>
</comment>
<feature type="domain" description="AMP-dependent synthetase/ligase" evidence="3">
    <location>
        <begin position="46"/>
        <end position="417"/>
    </location>
</feature>
<dbReference type="Gene3D" id="3.30.300.30">
    <property type="match status" value="1"/>
</dbReference>
<sequence length="564" mass="61495">MTTIDARGETTFDDWDGRLIPYPPERARRHRETGSWSADPTGRRFHQIALRHPDRPAVITAEGSMTYAELDRRTDAVAAGLIDLGLRRLDPVVFQLTNRLGTVLAWYGCLKAGLVPVATLAAHRMHEIGHVSRTVGAVAHVVEVGDPAFDLLRFAHEHAAGGDTVRHILTVGAPSAEPGSIRMEDLGLDVDPTAARRTVEAIEHDIHPQDVVAFQLSGGTTGVPKVIPRIHAEYWNNAEMYARWLGWDETSRVAHLIPIIHNAGIVCGLHASHSVGACLVLATADAASAFDLMERAGATEVLIGHGHYQAVMDAGFDRVRDRLRRVILSGAKVSAELMARVDDGGSHWGGQLFGMSEGMFAVTPLGAPLRARVETVGTPVAPDDEVRILEPGTETEVPDGVVGELCCRGPYTIVGYFDAAEHNRSAFTTDGFYRTGDLATIVVIDDVRYVSIEGRIKDLINRGGEKINAEELEFLLVEHPGIDDAAVVAMPDPRLGEKTCAYLVAAQDELSLTQVREHLTRLGVAKFKWPERLEWVSALPRTTVNKIDKKSLRADIADKVLADR</sequence>
<dbReference type="Pfam" id="PF13193">
    <property type="entry name" value="AMP-binding_C"/>
    <property type="match status" value="1"/>
</dbReference>
<keyword evidence="2 5" id="KW-0436">Ligase</keyword>
<gene>
    <name evidence="5" type="ORF">GCM10007298_11070</name>
</gene>
<dbReference type="PANTHER" id="PTHR43201:SF5">
    <property type="entry name" value="MEDIUM-CHAIN ACYL-COA LIGASE ACSF2, MITOCHONDRIAL"/>
    <property type="match status" value="1"/>
</dbReference>
<evidence type="ECO:0000256" key="2">
    <source>
        <dbReference type="ARBA" id="ARBA00022598"/>
    </source>
</evidence>
<dbReference type="InterPro" id="IPR020845">
    <property type="entry name" value="AMP-binding_CS"/>
</dbReference>
<dbReference type="Proteomes" id="UP000632454">
    <property type="component" value="Unassembled WGS sequence"/>
</dbReference>
<keyword evidence="6" id="KW-1185">Reference proteome</keyword>
<dbReference type="PROSITE" id="PS00455">
    <property type="entry name" value="AMP_BINDING"/>
    <property type="match status" value="1"/>
</dbReference>